<dbReference type="PROSITE" id="PS51464">
    <property type="entry name" value="SIS"/>
    <property type="match status" value="1"/>
</dbReference>
<dbReference type="GO" id="GO:0097367">
    <property type="term" value="F:carbohydrate derivative binding"/>
    <property type="evidence" value="ECO:0007669"/>
    <property type="project" value="InterPro"/>
</dbReference>
<dbReference type="PANTHER" id="PTHR30514">
    <property type="entry name" value="GLUCOKINASE"/>
    <property type="match status" value="1"/>
</dbReference>
<feature type="domain" description="SIS" evidence="5">
    <location>
        <begin position="124"/>
        <end position="263"/>
    </location>
</feature>
<dbReference type="PANTHER" id="PTHR30514:SF10">
    <property type="entry name" value="MURR_RPIR FAMILY TRANSCRIPTIONAL REGULATOR"/>
    <property type="match status" value="1"/>
</dbReference>
<protein>
    <submittedName>
        <fullName evidence="6">MurPQ operon repressor</fullName>
    </submittedName>
</protein>
<gene>
    <name evidence="6" type="primary">murR_1</name>
    <name evidence="6" type="ORF">NCTC13163_00275</name>
</gene>
<dbReference type="GO" id="GO:0003700">
    <property type="term" value="F:DNA-binding transcription factor activity"/>
    <property type="evidence" value="ECO:0007669"/>
    <property type="project" value="InterPro"/>
</dbReference>
<evidence type="ECO:0000259" key="4">
    <source>
        <dbReference type="PROSITE" id="PS51071"/>
    </source>
</evidence>
<name>A0A377FQU7_9BACL</name>
<evidence type="ECO:0000256" key="1">
    <source>
        <dbReference type="ARBA" id="ARBA00023015"/>
    </source>
</evidence>
<reference evidence="6 7" key="1">
    <citation type="submission" date="2018-06" db="EMBL/GenBank/DDBJ databases">
        <authorList>
            <consortium name="Pathogen Informatics"/>
            <person name="Doyle S."/>
        </authorList>
    </citation>
    <scope>NUCLEOTIDE SEQUENCE [LARGE SCALE GENOMIC DNA]</scope>
    <source>
        <strain evidence="6 7">NCTC13163</strain>
    </source>
</reference>
<organism evidence="6 7">
    <name type="scientific">Exiguobacterium aurantiacum</name>
    <dbReference type="NCBI Taxonomy" id="33987"/>
    <lineage>
        <taxon>Bacteria</taxon>
        <taxon>Bacillati</taxon>
        <taxon>Bacillota</taxon>
        <taxon>Bacilli</taxon>
        <taxon>Bacillales</taxon>
        <taxon>Bacillales Family XII. Incertae Sedis</taxon>
        <taxon>Exiguobacterium</taxon>
    </lineage>
</organism>
<keyword evidence="2" id="KW-0238">DNA-binding</keyword>
<evidence type="ECO:0000256" key="3">
    <source>
        <dbReference type="ARBA" id="ARBA00023163"/>
    </source>
</evidence>
<dbReference type="Pfam" id="PF01380">
    <property type="entry name" value="SIS"/>
    <property type="match status" value="1"/>
</dbReference>
<dbReference type="InterPro" id="IPR000281">
    <property type="entry name" value="HTH_RpiR"/>
</dbReference>
<evidence type="ECO:0000313" key="6">
    <source>
        <dbReference type="EMBL" id="STO06934.1"/>
    </source>
</evidence>
<sequence>MLLTEKLKQDLFSPSERSVIDYLFEQREHISTKTMKQIAEATYTHPSILSRIAEKLEFSGWLELKTVFLEEIDYLNRHFSDVDANYPFAAEDGLMTVANKVAALKQMTIEDTLSLLDHEAFEQAVTMLHEARHIKVFSIIHNLLLCHDFKSKMNRIGKQVTLCEVDAEFEAANADEATCALLISYTGESDYTVGLIPYLKRRDVPVLALTSLGENAISHEADCTLRLTTRERLYSKIGSFTSNDSIHCLLDFLYAGVFAKDYEENLKYKIQISKKFDHRKSSSEIMQEKEHPFT</sequence>
<dbReference type="Pfam" id="PF01418">
    <property type="entry name" value="HTH_6"/>
    <property type="match status" value="1"/>
</dbReference>
<dbReference type="Proteomes" id="UP000254060">
    <property type="component" value="Unassembled WGS sequence"/>
</dbReference>
<keyword evidence="1" id="KW-0805">Transcription regulation</keyword>
<accession>A0A377FQU7</accession>
<dbReference type="AlphaFoldDB" id="A0A377FQU7"/>
<evidence type="ECO:0000256" key="2">
    <source>
        <dbReference type="ARBA" id="ARBA00023125"/>
    </source>
</evidence>
<dbReference type="RefSeq" id="WP_024371253.1">
    <property type="nucleotide sequence ID" value="NZ_UGGP01000001.1"/>
</dbReference>
<dbReference type="InterPro" id="IPR036388">
    <property type="entry name" value="WH-like_DNA-bd_sf"/>
</dbReference>
<dbReference type="CDD" id="cd05013">
    <property type="entry name" value="SIS_RpiR"/>
    <property type="match status" value="1"/>
</dbReference>
<dbReference type="OrthoDB" id="6590756at2"/>
<dbReference type="InterPro" id="IPR001347">
    <property type="entry name" value="SIS_dom"/>
</dbReference>
<dbReference type="Gene3D" id="1.10.10.10">
    <property type="entry name" value="Winged helix-like DNA-binding domain superfamily/Winged helix DNA-binding domain"/>
    <property type="match status" value="1"/>
</dbReference>
<proteinExistence type="predicted"/>
<dbReference type="PROSITE" id="PS51071">
    <property type="entry name" value="HTH_RPIR"/>
    <property type="match status" value="1"/>
</dbReference>
<dbReference type="InterPro" id="IPR035472">
    <property type="entry name" value="RpiR-like_SIS"/>
</dbReference>
<evidence type="ECO:0000313" key="7">
    <source>
        <dbReference type="Proteomes" id="UP000254060"/>
    </source>
</evidence>
<dbReference type="SUPFAM" id="SSF53697">
    <property type="entry name" value="SIS domain"/>
    <property type="match status" value="1"/>
</dbReference>
<keyword evidence="3" id="KW-0804">Transcription</keyword>
<dbReference type="GO" id="GO:1901135">
    <property type="term" value="P:carbohydrate derivative metabolic process"/>
    <property type="evidence" value="ECO:0007669"/>
    <property type="project" value="InterPro"/>
</dbReference>
<evidence type="ECO:0000259" key="5">
    <source>
        <dbReference type="PROSITE" id="PS51464"/>
    </source>
</evidence>
<feature type="domain" description="HTH rpiR-type" evidence="4">
    <location>
        <begin position="1"/>
        <end position="75"/>
    </location>
</feature>
<dbReference type="InterPro" id="IPR046348">
    <property type="entry name" value="SIS_dom_sf"/>
</dbReference>
<dbReference type="EMBL" id="UGGP01000001">
    <property type="protein sequence ID" value="STO06934.1"/>
    <property type="molecule type" value="Genomic_DNA"/>
</dbReference>
<dbReference type="Gene3D" id="3.40.50.10490">
    <property type="entry name" value="Glucose-6-phosphate isomerase like protein, domain 1"/>
    <property type="match status" value="1"/>
</dbReference>
<dbReference type="InterPro" id="IPR009057">
    <property type="entry name" value="Homeodomain-like_sf"/>
</dbReference>
<dbReference type="SUPFAM" id="SSF46689">
    <property type="entry name" value="Homeodomain-like"/>
    <property type="match status" value="1"/>
</dbReference>
<dbReference type="STRING" id="1397694.GCA_000702585_00794"/>
<dbReference type="GO" id="GO:0003677">
    <property type="term" value="F:DNA binding"/>
    <property type="evidence" value="ECO:0007669"/>
    <property type="project" value="UniProtKB-KW"/>
</dbReference>
<dbReference type="InterPro" id="IPR047640">
    <property type="entry name" value="RpiR-like"/>
</dbReference>